<dbReference type="PANTHER" id="PTHR11011:SF99">
    <property type="entry name" value="FATTY ACYL-COA REDUCTASE 3"/>
    <property type="match status" value="1"/>
</dbReference>
<evidence type="ECO:0000259" key="5">
    <source>
        <dbReference type="Pfam" id="PF03015"/>
    </source>
</evidence>
<dbReference type="GO" id="GO:0010345">
    <property type="term" value="P:suberin biosynthetic process"/>
    <property type="evidence" value="ECO:0000318"/>
    <property type="project" value="GO_Central"/>
</dbReference>
<evidence type="ECO:0000256" key="3">
    <source>
        <dbReference type="ARBA" id="ARBA00023098"/>
    </source>
</evidence>
<dbReference type="EMBL" id="LFYR01000981">
    <property type="protein sequence ID" value="KMZ66072.1"/>
    <property type="molecule type" value="Genomic_DNA"/>
</dbReference>
<dbReference type="GO" id="GO:0035336">
    <property type="term" value="P:long-chain fatty-acyl-CoA metabolic process"/>
    <property type="evidence" value="ECO:0000318"/>
    <property type="project" value="GO_Central"/>
</dbReference>
<dbReference type="OMA" id="SAVWYPY"/>
<dbReference type="InterPro" id="IPR026055">
    <property type="entry name" value="FAR"/>
</dbReference>
<evidence type="ECO:0000256" key="2">
    <source>
        <dbReference type="ARBA" id="ARBA00022516"/>
    </source>
</evidence>
<dbReference type="Pfam" id="PF07993">
    <property type="entry name" value="NAD_binding_4"/>
    <property type="match status" value="1"/>
</dbReference>
<evidence type="ECO:0000313" key="8">
    <source>
        <dbReference type="Proteomes" id="UP000036987"/>
    </source>
</evidence>
<keyword evidence="3 4" id="KW-0443">Lipid metabolism</keyword>
<dbReference type="GO" id="GO:0102965">
    <property type="term" value="F:alcohol-forming long-chain fatty acyl-CoA reductase activity"/>
    <property type="evidence" value="ECO:0007669"/>
    <property type="project" value="UniProtKB-EC"/>
</dbReference>
<keyword evidence="4" id="KW-0560">Oxidoreductase</keyword>
<reference evidence="8" key="1">
    <citation type="journal article" date="2016" name="Nature">
        <title>The genome of the seagrass Zostera marina reveals angiosperm adaptation to the sea.</title>
        <authorList>
            <person name="Olsen J.L."/>
            <person name="Rouze P."/>
            <person name="Verhelst B."/>
            <person name="Lin Y.-C."/>
            <person name="Bayer T."/>
            <person name="Collen J."/>
            <person name="Dattolo E."/>
            <person name="De Paoli E."/>
            <person name="Dittami S."/>
            <person name="Maumus F."/>
            <person name="Michel G."/>
            <person name="Kersting A."/>
            <person name="Lauritano C."/>
            <person name="Lohaus R."/>
            <person name="Toepel M."/>
            <person name="Tonon T."/>
            <person name="Vanneste K."/>
            <person name="Amirebrahimi M."/>
            <person name="Brakel J."/>
            <person name="Bostroem C."/>
            <person name="Chovatia M."/>
            <person name="Grimwood J."/>
            <person name="Jenkins J.W."/>
            <person name="Jueterbock A."/>
            <person name="Mraz A."/>
            <person name="Stam W.T."/>
            <person name="Tice H."/>
            <person name="Bornberg-Bauer E."/>
            <person name="Green P.J."/>
            <person name="Pearson G.A."/>
            <person name="Procaccini G."/>
            <person name="Duarte C.M."/>
            <person name="Schmutz J."/>
            <person name="Reusch T.B.H."/>
            <person name="Van de Peer Y."/>
        </authorList>
    </citation>
    <scope>NUCLEOTIDE SEQUENCE [LARGE SCALE GENOMIC DNA]</scope>
    <source>
        <strain evidence="8">cv. Finnish</strain>
    </source>
</reference>
<organism evidence="7 8">
    <name type="scientific">Zostera marina</name>
    <name type="common">Eelgrass</name>
    <dbReference type="NCBI Taxonomy" id="29655"/>
    <lineage>
        <taxon>Eukaryota</taxon>
        <taxon>Viridiplantae</taxon>
        <taxon>Streptophyta</taxon>
        <taxon>Embryophyta</taxon>
        <taxon>Tracheophyta</taxon>
        <taxon>Spermatophyta</taxon>
        <taxon>Magnoliopsida</taxon>
        <taxon>Liliopsida</taxon>
        <taxon>Zosteraceae</taxon>
        <taxon>Zostera</taxon>
    </lineage>
</organism>
<dbReference type="Proteomes" id="UP000036987">
    <property type="component" value="Unassembled WGS sequence"/>
</dbReference>
<comment type="catalytic activity">
    <reaction evidence="4">
        <text>a long-chain fatty acyl-CoA + 2 NADPH + 2 H(+) = a long-chain primary fatty alcohol + 2 NADP(+) + CoA</text>
        <dbReference type="Rhea" id="RHEA:52716"/>
        <dbReference type="ChEBI" id="CHEBI:15378"/>
        <dbReference type="ChEBI" id="CHEBI:57287"/>
        <dbReference type="ChEBI" id="CHEBI:57783"/>
        <dbReference type="ChEBI" id="CHEBI:58349"/>
        <dbReference type="ChEBI" id="CHEBI:77396"/>
        <dbReference type="ChEBI" id="CHEBI:83139"/>
        <dbReference type="EC" id="1.2.1.84"/>
    </reaction>
</comment>
<feature type="domain" description="Thioester reductase (TE)" evidence="6">
    <location>
        <begin position="19"/>
        <end position="322"/>
    </location>
</feature>
<dbReference type="OrthoDB" id="429813at2759"/>
<dbReference type="PANTHER" id="PTHR11011">
    <property type="entry name" value="MALE STERILITY PROTEIN 2-RELATED"/>
    <property type="match status" value="1"/>
</dbReference>
<keyword evidence="2 4" id="KW-0444">Lipid biosynthesis</keyword>
<dbReference type="InterPro" id="IPR033640">
    <property type="entry name" value="FAR_C"/>
</dbReference>
<dbReference type="Pfam" id="PF03015">
    <property type="entry name" value="Sterile"/>
    <property type="match status" value="1"/>
</dbReference>
<comment type="similarity">
    <text evidence="1 4">Belongs to the fatty acyl-CoA reductase family.</text>
</comment>
<dbReference type="CDD" id="cd09071">
    <property type="entry name" value="FAR_C"/>
    <property type="match status" value="1"/>
</dbReference>
<proteinExistence type="inferred from homology"/>
<dbReference type="InterPro" id="IPR036291">
    <property type="entry name" value="NAD(P)-bd_dom_sf"/>
</dbReference>
<keyword evidence="8" id="KW-1185">Reference proteome</keyword>
<gene>
    <name evidence="7" type="ORF">ZOSMA_2G00840</name>
</gene>
<protein>
    <recommendedName>
        <fullName evidence="4">Fatty acyl-CoA reductase</fullName>
        <ecNumber evidence="4">1.2.1.84</ecNumber>
    </recommendedName>
</protein>
<sequence>MEFGDDGVVKFLKDKTIIVTGSTGFLAKVFVEKVLRVQPEVRKLYLLMRASDAISAAERLQSEIVSKELFRVVEEKHGESYQAFMSAKLIPVAGDIGQKDLGISDPVLKRNMLRETNIVVNVAANTRFDERYDVSLEINTLGAQNVLEFARQCDKIELLLHVSTAYVAGSQEGVQMERKFKMGDTLSSNPDLRLDIDTEVRLAGEMLAKLRFQGSTKEEEADAMMKFGMKRSKHFGWPNTYGFTKAMGEMLLGHTRGDLPLLIMRPTIITSLYKDPVPGWMEGSRTIDSIIIGYAKRKLTCFLGDMDLIMDVIPGDMVVNAMIVAMVAHSNQPIEIIYHVSSSIRNPVKYNLLLDCGQNYFYEHPLIGKDGKNIELKKLPIYSSMASFQRYMVLRYKLPLEALGLLNTALCGFLSDRYKQLSRRYNFVMHLVALYEPYVFFRGWFDDLNMEKLRIKAMEKIEPDELRLFQFDPKIIDWDYYFHEVHIPGILKYVCK</sequence>
<dbReference type="STRING" id="29655.A0A0K9PCV9"/>
<evidence type="ECO:0000259" key="6">
    <source>
        <dbReference type="Pfam" id="PF07993"/>
    </source>
</evidence>
<evidence type="ECO:0000256" key="4">
    <source>
        <dbReference type="RuleBase" id="RU363097"/>
    </source>
</evidence>
<keyword evidence="4" id="KW-0521">NADP</keyword>
<comment type="caution">
    <text evidence="7">The sequence shown here is derived from an EMBL/GenBank/DDBJ whole genome shotgun (WGS) entry which is preliminary data.</text>
</comment>
<dbReference type="CDD" id="cd05236">
    <property type="entry name" value="FAR-N_SDR_e"/>
    <property type="match status" value="1"/>
</dbReference>
<dbReference type="GO" id="GO:0080019">
    <property type="term" value="F:alcohol-forming very long-chain fatty acyl-CoA reductase activity"/>
    <property type="evidence" value="ECO:0000318"/>
    <property type="project" value="GO_Central"/>
</dbReference>
<comment type="function">
    <text evidence="4">Catalyzes the reduction of fatty acyl-CoA to fatty alcohols.</text>
</comment>
<feature type="domain" description="Fatty acyl-CoA reductase C-terminal" evidence="5">
    <location>
        <begin position="401"/>
        <end position="496"/>
    </location>
</feature>
<evidence type="ECO:0000313" key="7">
    <source>
        <dbReference type="EMBL" id="KMZ66072.1"/>
    </source>
</evidence>
<dbReference type="InterPro" id="IPR013120">
    <property type="entry name" value="FAR_NAD-bd"/>
</dbReference>
<dbReference type="SUPFAM" id="SSF51735">
    <property type="entry name" value="NAD(P)-binding Rossmann-fold domains"/>
    <property type="match status" value="1"/>
</dbReference>
<dbReference type="EC" id="1.2.1.84" evidence="4"/>
<name>A0A0K9PCV9_ZOSMR</name>
<accession>A0A0K9PCV9</accession>
<dbReference type="AlphaFoldDB" id="A0A0K9PCV9"/>
<dbReference type="Gene3D" id="3.40.50.720">
    <property type="entry name" value="NAD(P)-binding Rossmann-like Domain"/>
    <property type="match status" value="1"/>
</dbReference>
<evidence type="ECO:0000256" key="1">
    <source>
        <dbReference type="ARBA" id="ARBA00005928"/>
    </source>
</evidence>